<evidence type="ECO:0000256" key="3">
    <source>
        <dbReference type="ARBA" id="ARBA00023082"/>
    </source>
</evidence>
<dbReference type="InterPro" id="IPR013249">
    <property type="entry name" value="RNA_pol_sigma70_r4_t2"/>
</dbReference>
<gene>
    <name evidence="6" type="ORF">V2H41_06230</name>
</gene>
<dbReference type="Gene3D" id="1.10.10.10">
    <property type="entry name" value="Winged helix-like DNA-binding domain superfamily/Winged helix DNA-binding domain"/>
    <property type="match status" value="1"/>
</dbReference>
<organism evidence="6 7">
    <name type="scientific">Niabella digestorum</name>
    <dbReference type="NCBI Taxonomy" id="3117701"/>
    <lineage>
        <taxon>Bacteria</taxon>
        <taxon>Pseudomonadati</taxon>
        <taxon>Bacteroidota</taxon>
        <taxon>Chitinophagia</taxon>
        <taxon>Chitinophagales</taxon>
        <taxon>Chitinophagaceae</taxon>
        <taxon>Niabella</taxon>
    </lineage>
</organism>
<name>A0ABU7RFU8_9BACT</name>
<accession>A0ABU7RFU8</accession>
<comment type="similarity">
    <text evidence="1">Belongs to the sigma-70 factor family. ECF subfamily.</text>
</comment>
<keyword evidence="7" id="KW-1185">Reference proteome</keyword>
<evidence type="ECO:0000313" key="6">
    <source>
        <dbReference type="EMBL" id="MEE6186867.1"/>
    </source>
</evidence>
<dbReference type="RefSeq" id="WP_330974276.1">
    <property type="nucleotide sequence ID" value="NZ_JAZGLY010000003.1"/>
</dbReference>
<protein>
    <submittedName>
        <fullName evidence="6">RNA polymerase sigma factor</fullName>
    </submittedName>
</protein>
<reference evidence="6 7" key="1">
    <citation type="submission" date="2024-01" db="EMBL/GenBank/DDBJ databases">
        <title>Niabella digestum sp. nov., isolated from waste digestion system.</title>
        <authorList>
            <person name="Zhang L."/>
        </authorList>
    </citation>
    <scope>NUCLEOTIDE SEQUENCE [LARGE SCALE GENOMIC DNA]</scope>
    <source>
        <strain evidence="6 7">A18</strain>
    </source>
</reference>
<dbReference type="Pfam" id="PF08281">
    <property type="entry name" value="Sigma70_r4_2"/>
    <property type="match status" value="1"/>
</dbReference>
<dbReference type="CDD" id="cd06171">
    <property type="entry name" value="Sigma70_r4"/>
    <property type="match status" value="1"/>
</dbReference>
<evidence type="ECO:0000256" key="4">
    <source>
        <dbReference type="ARBA" id="ARBA00023163"/>
    </source>
</evidence>
<dbReference type="EMBL" id="JAZGLY010000003">
    <property type="protein sequence ID" value="MEE6186867.1"/>
    <property type="molecule type" value="Genomic_DNA"/>
</dbReference>
<dbReference type="InterPro" id="IPR014284">
    <property type="entry name" value="RNA_pol_sigma-70_dom"/>
</dbReference>
<dbReference type="SUPFAM" id="SSF88946">
    <property type="entry name" value="Sigma2 domain of RNA polymerase sigma factors"/>
    <property type="match status" value="1"/>
</dbReference>
<dbReference type="InterPro" id="IPR039425">
    <property type="entry name" value="RNA_pol_sigma-70-like"/>
</dbReference>
<evidence type="ECO:0000256" key="1">
    <source>
        <dbReference type="ARBA" id="ARBA00010641"/>
    </source>
</evidence>
<dbReference type="InterPro" id="IPR013325">
    <property type="entry name" value="RNA_pol_sigma_r2"/>
</dbReference>
<dbReference type="InterPro" id="IPR000792">
    <property type="entry name" value="Tscrpt_reg_LuxR_C"/>
</dbReference>
<dbReference type="PRINTS" id="PR00038">
    <property type="entry name" value="HTHLUXR"/>
</dbReference>
<evidence type="ECO:0000256" key="2">
    <source>
        <dbReference type="ARBA" id="ARBA00023015"/>
    </source>
</evidence>
<proteinExistence type="inferred from homology"/>
<dbReference type="SUPFAM" id="SSF88659">
    <property type="entry name" value="Sigma3 and sigma4 domains of RNA polymerase sigma factors"/>
    <property type="match status" value="1"/>
</dbReference>
<keyword evidence="4" id="KW-0804">Transcription</keyword>
<dbReference type="InterPro" id="IPR036388">
    <property type="entry name" value="WH-like_DNA-bd_sf"/>
</dbReference>
<dbReference type="InterPro" id="IPR013324">
    <property type="entry name" value="RNA_pol_sigma_r3/r4-like"/>
</dbReference>
<dbReference type="PANTHER" id="PTHR43133:SF46">
    <property type="entry name" value="RNA POLYMERASE SIGMA-70 FACTOR ECF SUBFAMILY"/>
    <property type="match status" value="1"/>
</dbReference>
<dbReference type="PANTHER" id="PTHR43133">
    <property type="entry name" value="RNA POLYMERASE ECF-TYPE SIGMA FACTO"/>
    <property type="match status" value="1"/>
</dbReference>
<keyword evidence="3" id="KW-0731">Sigma factor</keyword>
<evidence type="ECO:0000259" key="5">
    <source>
        <dbReference type="Pfam" id="PF08281"/>
    </source>
</evidence>
<comment type="caution">
    <text evidence="6">The sequence shown here is derived from an EMBL/GenBank/DDBJ whole genome shotgun (WGS) entry which is preliminary data.</text>
</comment>
<dbReference type="NCBIfam" id="TIGR02937">
    <property type="entry name" value="sigma70-ECF"/>
    <property type="match status" value="1"/>
</dbReference>
<feature type="domain" description="RNA polymerase sigma factor 70 region 4 type 2" evidence="5">
    <location>
        <begin position="106"/>
        <end position="156"/>
    </location>
</feature>
<sequence>MSEFDQAYFETIYFENYDRLYTAFLKRTGSDIIAQELTQLTFIKLWQYRHSYSFELSAILQLNRKAKQVFIDWLRKEAHQRKLIAQLKEYVIPENPTSKIELSDTLKLAIQKLPPVRKKVFTLAYIEGFSQKEIAESLGISVKTVDAHIQKALKQLRKNLCWIAILTVLSHSA</sequence>
<dbReference type="Proteomes" id="UP001357452">
    <property type="component" value="Unassembled WGS sequence"/>
</dbReference>
<dbReference type="Gene3D" id="1.10.1740.10">
    <property type="match status" value="1"/>
</dbReference>
<keyword evidence="2" id="KW-0805">Transcription regulation</keyword>
<evidence type="ECO:0000313" key="7">
    <source>
        <dbReference type="Proteomes" id="UP001357452"/>
    </source>
</evidence>